<dbReference type="AlphaFoldDB" id="A0A445GRI0"/>
<sequence length="111" mass="12666">MAEFEERLFAKVDSEVDIIYNKANEGESDNDEDDVAEGEDTEGDAASLPSTKLTHHLTQGIFLEVGEQDRMKFTLYLVLDSHNIIKEKIIQHATANRKHLEDKQRRIVVPN</sequence>
<reference evidence="2 3" key="1">
    <citation type="submission" date="2018-09" db="EMBL/GenBank/DDBJ databases">
        <title>A high-quality reference genome of wild soybean provides a powerful tool to mine soybean genomes.</title>
        <authorList>
            <person name="Xie M."/>
            <person name="Chung C.Y.L."/>
            <person name="Li M.-W."/>
            <person name="Wong F.-L."/>
            <person name="Chan T.-F."/>
            <person name="Lam H.-M."/>
        </authorList>
    </citation>
    <scope>NUCLEOTIDE SEQUENCE [LARGE SCALE GENOMIC DNA]</scope>
    <source>
        <strain evidence="3">cv. W05</strain>
        <tissue evidence="2">Hypocotyl of etiolated seedlings</tissue>
    </source>
</reference>
<dbReference type="Proteomes" id="UP000289340">
    <property type="component" value="Chromosome 15"/>
</dbReference>
<evidence type="ECO:0000313" key="3">
    <source>
        <dbReference type="Proteomes" id="UP000289340"/>
    </source>
</evidence>
<name>A0A445GRI0_GLYSO</name>
<evidence type="ECO:0000313" key="2">
    <source>
        <dbReference type="EMBL" id="RZB63861.1"/>
    </source>
</evidence>
<keyword evidence="3" id="KW-1185">Reference proteome</keyword>
<proteinExistence type="predicted"/>
<evidence type="ECO:0000256" key="1">
    <source>
        <dbReference type="SAM" id="MobiDB-lite"/>
    </source>
</evidence>
<organism evidence="2 3">
    <name type="scientific">Glycine soja</name>
    <name type="common">Wild soybean</name>
    <dbReference type="NCBI Taxonomy" id="3848"/>
    <lineage>
        <taxon>Eukaryota</taxon>
        <taxon>Viridiplantae</taxon>
        <taxon>Streptophyta</taxon>
        <taxon>Embryophyta</taxon>
        <taxon>Tracheophyta</taxon>
        <taxon>Spermatophyta</taxon>
        <taxon>Magnoliopsida</taxon>
        <taxon>eudicotyledons</taxon>
        <taxon>Gunneridae</taxon>
        <taxon>Pentapetalae</taxon>
        <taxon>rosids</taxon>
        <taxon>fabids</taxon>
        <taxon>Fabales</taxon>
        <taxon>Fabaceae</taxon>
        <taxon>Papilionoideae</taxon>
        <taxon>50 kb inversion clade</taxon>
        <taxon>NPAAA clade</taxon>
        <taxon>indigoferoid/millettioid clade</taxon>
        <taxon>Phaseoleae</taxon>
        <taxon>Glycine</taxon>
        <taxon>Glycine subgen. Soja</taxon>
    </lineage>
</organism>
<accession>A0A445GRI0</accession>
<feature type="compositionally biased region" description="Acidic residues" evidence="1">
    <location>
        <begin position="26"/>
        <end position="43"/>
    </location>
</feature>
<feature type="region of interest" description="Disordered" evidence="1">
    <location>
        <begin position="22"/>
        <end position="50"/>
    </location>
</feature>
<dbReference type="EMBL" id="QZWG01000015">
    <property type="protein sequence ID" value="RZB63861.1"/>
    <property type="molecule type" value="Genomic_DNA"/>
</dbReference>
<gene>
    <name evidence="2" type="ORF">D0Y65_040442</name>
</gene>
<protein>
    <submittedName>
        <fullName evidence="2">Uncharacterized protein</fullName>
    </submittedName>
</protein>
<comment type="caution">
    <text evidence="2">The sequence shown here is derived from an EMBL/GenBank/DDBJ whole genome shotgun (WGS) entry which is preliminary data.</text>
</comment>